<dbReference type="InterPro" id="IPR043519">
    <property type="entry name" value="NT_sf"/>
</dbReference>
<protein>
    <submittedName>
        <fullName evidence="3">Nucleotidyltransferase</fullName>
    </submittedName>
</protein>
<evidence type="ECO:0000313" key="4">
    <source>
        <dbReference type="Proteomes" id="UP000756860"/>
    </source>
</evidence>
<reference evidence="3 4" key="1">
    <citation type="submission" date="2021-05" db="EMBL/GenBank/DDBJ databases">
        <title>The draft genome of Geobacter luticola JCM 17780.</title>
        <authorList>
            <person name="Xu Z."/>
            <person name="Masuda Y."/>
            <person name="Itoh H."/>
            <person name="Senoo K."/>
        </authorList>
    </citation>
    <scope>NUCLEOTIDE SEQUENCE [LARGE SCALE GENOMIC DNA]</scope>
    <source>
        <strain evidence="3 4">JCM 17780</strain>
    </source>
</reference>
<organism evidence="3 4">
    <name type="scientific">Geomobilimonas luticola</name>
    <dbReference type="NCBI Taxonomy" id="1114878"/>
    <lineage>
        <taxon>Bacteria</taxon>
        <taxon>Pseudomonadati</taxon>
        <taxon>Thermodesulfobacteriota</taxon>
        <taxon>Desulfuromonadia</taxon>
        <taxon>Geobacterales</taxon>
        <taxon>Geobacteraceae</taxon>
        <taxon>Geomobilimonas</taxon>
    </lineage>
</organism>
<dbReference type="RefSeq" id="WP_214175689.1">
    <property type="nucleotide sequence ID" value="NZ_JAHCVK010000004.1"/>
</dbReference>
<dbReference type="CDD" id="cd05401">
    <property type="entry name" value="NT_GlnE_GlnD_like"/>
    <property type="match status" value="1"/>
</dbReference>
<keyword evidence="4" id="KW-1185">Reference proteome</keyword>
<sequence length="409" mass="46893">MPEHLDRIEELPPDDVLANIMRRIRGFLPLLDQDEIRYLLETLHADASREIGALQELAGRQSALLVQVREASYESLKQIHEYLNNQELERFLKIQSVTSLHRNCTEYRDMLAGRAVELVAREMAGKGRGTPPLPFSLVSMGSDGREEQTLITDQDYLIVYADDGGEEADAWFRDFSELLVERLAEIGFKKCTGDIMPTNPTWRGSLSQWRKRLLSIVRYEFEDYAKNLMDLIVLSDARYVAGDRELAQSLVELIRGLEQDYFQVLWGMAKAATEMKLAIGFMKRIWVEGSGEHKGAFNLKLLAWAPLVMNVRILAINQGVPATSTLRRIELLQEQKNLSATTAGDLIEAYHVLTRHRILLQIKVIKGIQKDSYYLNPYELSTDEREQIRSAILRIEELQKIIHTNFSIM</sequence>
<dbReference type="SUPFAM" id="SSF81301">
    <property type="entry name" value="Nucleotidyltransferase"/>
    <property type="match status" value="1"/>
</dbReference>
<dbReference type="InterPro" id="IPR018821">
    <property type="entry name" value="DUF294_put_nucleoTrafse_sb-bd"/>
</dbReference>
<dbReference type="Pfam" id="PF10335">
    <property type="entry name" value="DUF294_C"/>
    <property type="match status" value="1"/>
</dbReference>
<name>A0ABS5SHT5_9BACT</name>
<dbReference type="EMBL" id="JAHCVK010000004">
    <property type="protein sequence ID" value="MBT0653697.1"/>
    <property type="molecule type" value="Genomic_DNA"/>
</dbReference>
<accession>A0ABS5SHT5</accession>
<evidence type="ECO:0000259" key="2">
    <source>
        <dbReference type="Pfam" id="PF10335"/>
    </source>
</evidence>
<dbReference type="Proteomes" id="UP000756860">
    <property type="component" value="Unassembled WGS sequence"/>
</dbReference>
<dbReference type="Pfam" id="PF03445">
    <property type="entry name" value="DUF294"/>
    <property type="match status" value="1"/>
</dbReference>
<evidence type="ECO:0000313" key="3">
    <source>
        <dbReference type="EMBL" id="MBT0653697.1"/>
    </source>
</evidence>
<feature type="domain" description="Protein-PII uridylyltransferase N-terminal" evidence="1">
    <location>
        <begin position="96"/>
        <end position="218"/>
    </location>
</feature>
<evidence type="ECO:0000259" key="1">
    <source>
        <dbReference type="Pfam" id="PF03445"/>
    </source>
</evidence>
<comment type="caution">
    <text evidence="3">The sequence shown here is derived from an EMBL/GenBank/DDBJ whole genome shotgun (WGS) entry which is preliminary data.</text>
</comment>
<feature type="domain" description="DUF294" evidence="2">
    <location>
        <begin position="263"/>
        <end position="406"/>
    </location>
</feature>
<gene>
    <name evidence="3" type="ORF">KI810_11570</name>
</gene>
<proteinExistence type="predicted"/>
<dbReference type="InterPro" id="IPR005105">
    <property type="entry name" value="GlnD_Uridyltrans_N"/>
</dbReference>